<dbReference type="PANTHER" id="PTHR35115">
    <property type="entry name" value="CYCLIN DELTA-3"/>
    <property type="match status" value="1"/>
</dbReference>
<name>A0A7S2A3F9_9STRA</name>
<reference evidence="2" key="1">
    <citation type="submission" date="2021-01" db="EMBL/GenBank/DDBJ databases">
        <authorList>
            <person name="Corre E."/>
            <person name="Pelletier E."/>
            <person name="Niang G."/>
            <person name="Scheremetjew M."/>
            <person name="Finn R."/>
            <person name="Kale V."/>
            <person name="Holt S."/>
            <person name="Cochrane G."/>
            <person name="Meng A."/>
            <person name="Brown T."/>
            <person name="Cohen L."/>
        </authorList>
    </citation>
    <scope>NUCLEOTIDE SEQUENCE</scope>
    <source>
        <strain evidence="2">Pop2</strain>
    </source>
</reference>
<protein>
    <submittedName>
        <fullName evidence="2">Uncharacterized protein</fullName>
    </submittedName>
</protein>
<feature type="region of interest" description="Disordered" evidence="1">
    <location>
        <begin position="372"/>
        <end position="399"/>
    </location>
</feature>
<evidence type="ECO:0000313" key="2">
    <source>
        <dbReference type="EMBL" id="CAD9356624.1"/>
    </source>
</evidence>
<proteinExistence type="predicted"/>
<dbReference type="PANTHER" id="PTHR35115:SF1">
    <property type="entry name" value="PROTEIN IN CHLOROPLAST ATPASE BIOGENESIS, CHLOROPLASTIC"/>
    <property type="match status" value="1"/>
</dbReference>
<dbReference type="EMBL" id="HBGN01038458">
    <property type="protein sequence ID" value="CAD9356624.1"/>
    <property type="molecule type" value="Transcribed_RNA"/>
</dbReference>
<feature type="compositionally biased region" description="Polar residues" evidence="1">
    <location>
        <begin position="380"/>
        <end position="389"/>
    </location>
</feature>
<organism evidence="2">
    <name type="scientific">Ditylum brightwellii</name>
    <dbReference type="NCBI Taxonomy" id="49249"/>
    <lineage>
        <taxon>Eukaryota</taxon>
        <taxon>Sar</taxon>
        <taxon>Stramenopiles</taxon>
        <taxon>Ochrophyta</taxon>
        <taxon>Bacillariophyta</taxon>
        <taxon>Mediophyceae</taxon>
        <taxon>Lithodesmiophycidae</taxon>
        <taxon>Lithodesmiales</taxon>
        <taxon>Lithodesmiaceae</taxon>
        <taxon>Ditylum</taxon>
    </lineage>
</organism>
<sequence>MYAHTQRFLARNQTMVKMVTSRRPSMLTCLTTAAATAASFSGSATFPAVMAFTTAPTATTTGLHVMKKSRDIAFMRSDVLYMSTSSTAEDEAAIANGISRIDTLTTLLTKYGAPGSEGCLLDSDDDSIVPITDHSDPELLNLHPHLYPLARSTKSGNYICALRRAYADDADYESSTNAPWPIVEGKLNGPGMKLLALNSEHLMRRIACEADDSGDEDIVALYNEGLGEGILKDKGLDSPYQPGDVAKLGYGVEKYVLLRVGPFPDLYVQMSQQHKSRGDESSALIAAEAANGKFPGFGSLFASYAKLMSTLPNREEETRDAARMCLRMPLPSMGMTEEDFAEVSRLAGLADEKDSTEEAMAKLQAMYEKIRKHEQDQNEGESSGISPQQEAIEDANHILDTTALSGSNWSEVRPKLAEIYRSVGKEDMAKFVESN</sequence>
<evidence type="ECO:0000256" key="1">
    <source>
        <dbReference type="SAM" id="MobiDB-lite"/>
    </source>
</evidence>
<dbReference type="InterPro" id="IPR045287">
    <property type="entry name" value="PAB"/>
</dbReference>
<gene>
    <name evidence="2" type="ORF">DBRI1063_LOCUS24588</name>
</gene>
<accession>A0A7S2A3F9</accession>
<dbReference type="AlphaFoldDB" id="A0A7S2A3F9"/>